<keyword evidence="4 7" id="KW-0133">Cell shape</keyword>
<evidence type="ECO:0000256" key="4">
    <source>
        <dbReference type="ARBA" id="ARBA00022960"/>
    </source>
</evidence>
<dbReference type="PANTHER" id="PTHR38589">
    <property type="entry name" value="BLR0621 PROTEIN"/>
    <property type="match status" value="1"/>
</dbReference>
<dbReference type="EMBL" id="FORF01000003">
    <property type="protein sequence ID" value="SFI52474.1"/>
    <property type="molecule type" value="Genomic_DNA"/>
</dbReference>
<evidence type="ECO:0000313" key="10">
    <source>
        <dbReference type="Proteomes" id="UP000242763"/>
    </source>
</evidence>
<evidence type="ECO:0000259" key="8">
    <source>
        <dbReference type="PROSITE" id="PS52029"/>
    </source>
</evidence>
<dbReference type="InterPro" id="IPR005490">
    <property type="entry name" value="LD_TPept_cat_dom"/>
</dbReference>
<dbReference type="GO" id="GO:0016740">
    <property type="term" value="F:transferase activity"/>
    <property type="evidence" value="ECO:0007669"/>
    <property type="project" value="UniProtKB-KW"/>
</dbReference>
<comment type="pathway">
    <text evidence="1 7">Cell wall biogenesis; peptidoglycan biosynthesis.</text>
</comment>
<evidence type="ECO:0000313" key="9">
    <source>
        <dbReference type="EMBL" id="SFI52474.1"/>
    </source>
</evidence>
<dbReference type="PROSITE" id="PS52029">
    <property type="entry name" value="LD_TPASE"/>
    <property type="match status" value="1"/>
</dbReference>
<dbReference type="GO" id="GO:0071555">
    <property type="term" value="P:cell wall organization"/>
    <property type="evidence" value="ECO:0007669"/>
    <property type="project" value="UniProtKB-UniRule"/>
</dbReference>
<name>A0A1I3IX25_9HYPH</name>
<keyword evidence="5 7" id="KW-0573">Peptidoglycan synthesis</keyword>
<dbReference type="GO" id="GO:0009252">
    <property type="term" value="P:peptidoglycan biosynthetic process"/>
    <property type="evidence" value="ECO:0007669"/>
    <property type="project" value="UniProtKB-UniPathway"/>
</dbReference>
<dbReference type="Pfam" id="PF03734">
    <property type="entry name" value="YkuD"/>
    <property type="match status" value="1"/>
</dbReference>
<evidence type="ECO:0000256" key="6">
    <source>
        <dbReference type="ARBA" id="ARBA00023316"/>
    </source>
</evidence>
<dbReference type="GO" id="GO:0004180">
    <property type="term" value="F:carboxypeptidase activity"/>
    <property type="evidence" value="ECO:0007669"/>
    <property type="project" value="UniProtKB-ARBA"/>
</dbReference>
<organism evidence="9 10">
    <name type="scientific">Aquamicrobium aerolatum DSM 21857</name>
    <dbReference type="NCBI Taxonomy" id="1121003"/>
    <lineage>
        <taxon>Bacteria</taxon>
        <taxon>Pseudomonadati</taxon>
        <taxon>Pseudomonadota</taxon>
        <taxon>Alphaproteobacteria</taxon>
        <taxon>Hyphomicrobiales</taxon>
        <taxon>Phyllobacteriaceae</taxon>
        <taxon>Aerobium</taxon>
    </lineage>
</organism>
<comment type="similarity">
    <text evidence="2">Belongs to the YkuD family.</text>
</comment>
<keyword evidence="10" id="KW-1185">Reference proteome</keyword>
<gene>
    <name evidence="9" type="ORF">SAMN03080618_00691</name>
</gene>
<dbReference type="PANTHER" id="PTHR38589:SF1">
    <property type="entry name" value="BLR0621 PROTEIN"/>
    <property type="match status" value="1"/>
</dbReference>
<dbReference type="InterPro" id="IPR038063">
    <property type="entry name" value="Transpep_catalytic_dom"/>
</dbReference>
<feature type="active site" description="Proton donor/acceptor" evidence="7">
    <location>
        <position position="152"/>
    </location>
</feature>
<keyword evidence="3" id="KW-0808">Transferase</keyword>
<proteinExistence type="inferred from homology"/>
<dbReference type="STRING" id="1121003.SAMN03080618_00691"/>
<accession>A0A1I3IX25</accession>
<dbReference type="UniPathway" id="UPA00219"/>
<dbReference type="GO" id="GO:0008360">
    <property type="term" value="P:regulation of cell shape"/>
    <property type="evidence" value="ECO:0007669"/>
    <property type="project" value="UniProtKB-UniRule"/>
</dbReference>
<evidence type="ECO:0000256" key="1">
    <source>
        <dbReference type="ARBA" id="ARBA00004752"/>
    </source>
</evidence>
<feature type="active site" description="Nucleophile" evidence="7">
    <location>
        <position position="164"/>
    </location>
</feature>
<reference evidence="10" key="1">
    <citation type="submission" date="2016-10" db="EMBL/GenBank/DDBJ databases">
        <authorList>
            <person name="Varghese N."/>
            <person name="Submissions S."/>
        </authorList>
    </citation>
    <scope>NUCLEOTIDE SEQUENCE [LARGE SCALE GENOMIC DNA]</scope>
    <source>
        <strain evidence="10">DSM 21857</strain>
    </source>
</reference>
<sequence length="189" mass="21297">MFCSTMRSISNNHVRSEADIIVVRQRPGHPSQGLLIWGNTVFPCALGRGGIKALKREGDGATPLGSTRLLYGWFRHGKIESRRSGLALRQITPSDGWCDAPADRNYNRPVTLPYPASSETMERKDRLYDCCIVMDYNIRPRRRGRGSAIFFHIAKPGFPPTQGCIAVEPQVMQRLLPHLSPRTRIKVVR</sequence>
<dbReference type="Proteomes" id="UP000242763">
    <property type="component" value="Unassembled WGS sequence"/>
</dbReference>
<keyword evidence="6 7" id="KW-0961">Cell wall biogenesis/degradation</keyword>
<dbReference type="AlphaFoldDB" id="A0A1I3IX25"/>
<evidence type="ECO:0000256" key="5">
    <source>
        <dbReference type="ARBA" id="ARBA00022984"/>
    </source>
</evidence>
<evidence type="ECO:0000256" key="2">
    <source>
        <dbReference type="ARBA" id="ARBA00005992"/>
    </source>
</evidence>
<dbReference type="CDD" id="cd16913">
    <property type="entry name" value="YkuD_like"/>
    <property type="match status" value="1"/>
</dbReference>
<feature type="domain" description="L,D-TPase catalytic" evidence="8">
    <location>
        <begin position="21"/>
        <end position="188"/>
    </location>
</feature>
<dbReference type="SUPFAM" id="SSF141523">
    <property type="entry name" value="L,D-transpeptidase catalytic domain-like"/>
    <property type="match status" value="1"/>
</dbReference>
<evidence type="ECO:0000256" key="7">
    <source>
        <dbReference type="PROSITE-ProRule" id="PRU01373"/>
    </source>
</evidence>
<protein>
    <submittedName>
        <fullName evidence="9">L,D-peptidoglycan transpeptidase YkuD, ErfK/YbiS/YcfS/YnhG family</fullName>
    </submittedName>
</protein>
<evidence type="ECO:0000256" key="3">
    <source>
        <dbReference type="ARBA" id="ARBA00022679"/>
    </source>
</evidence>